<keyword evidence="2" id="KW-1185">Reference proteome</keyword>
<dbReference type="Proteomes" id="UP001210865">
    <property type="component" value="Chromosome"/>
</dbReference>
<proteinExistence type="predicted"/>
<protein>
    <submittedName>
        <fullName evidence="1">Uncharacterized protein</fullName>
    </submittedName>
</protein>
<accession>A0ABY7NJM8</accession>
<dbReference type="EMBL" id="CP115174">
    <property type="protein sequence ID" value="WBO21745.1"/>
    <property type="molecule type" value="Genomic_DNA"/>
</dbReference>
<sequence>MLALDNARTHFDDAPIDGEDLKDGEVLKAYIAEATGGRAEHVEDFCIRNRIPFVRSSGSVSGIYGCESKVFTGDGEPRHYELSESAQVVLDRETFRGLGTVEAVEAWFEEASYTPPPLFRLPRPEAATGKEADHG</sequence>
<evidence type="ECO:0000313" key="2">
    <source>
        <dbReference type="Proteomes" id="UP001210865"/>
    </source>
</evidence>
<name>A0ABY7NJM8_9SPHN</name>
<dbReference type="RefSeq" id="WP_270076393.1">
    <property type="nucleotide sequence ID" value="NZ_CP115174.1"/>
</dbReference>
<reference evidence="1 2" key="1">
    <citation type="submission" date="2022-12" db="EMBL/GenBank/DDBJ databases">
        <title>Sphingomonas abieness sp. nov., an endophytic bacterium isolated from Abies koreana.</title>
        <authorList>
            <person name="Jiang L."/>
            <person name="Lee J."/>
        </authorList>
    </citation>
    <scope>NUCLEOTIDE SEQUENCE [LARGE SCALE GENOMIC DNA]</scope>
    <source>
        <strain evidence="2">PAMB 00755</strain>
    </source>
</reference>
<gene>
    <name evidence="1" type="ORF">PBT88_16460</name>
</gene>
<evidence type="ECO:0000313" key="1">
    <source>
        <dbReference type="EMBL" id="WBO21745.1"/>
    </source>
</evidence>
<organism evidence="1 2">
    <name type="scientific">Sphingomonas abietis</name>
    <dbReference type="NCBI Taxonomy" id="3012344"/>
    <lineage>
        <taxon>Bacteria</taxon>
        <taxon>Pseudomonadati</taxon>
        <taxon>Pseudomonadota</taxon>
        <taxon>Alphaproteobacteria</taxon>
        <taxon>Sphingomonadales</taxon>
        <taxon>Sphingomonadaceae</taxon>
        <taxon>Sphingomonas</taxon>
    </lineage>
</organism>